<dbReference type="Gene3D" id="1.20.58.1290">
    <property type="entry name" value="CarD-like, C-terminal domain"/>
    <property type="match status" value="1"/>
</dbReference>
<feature type="domain" description="CarD-like/TRCF RNAP-interacting" evidence="1">
    <location>
        <begin position="1"/>
        <end position="111"/>
    </location>
</feature>
<proteinExistence type="predicted"/>
<dbReference type="EMBL" id="JAAKDE010000019">
    <property type="protein sequence ID" value="MBA2133751.1"/>
    <property type="molecule type" value="Genomic_DNA"/>
</dbReference>
<dbReference type="Gene3D" id="2.40.10.170">
    <property type="match status" value="1"/>
</dbReference>
<accession>A0A8J6I1K1</accession>
<name>A0A8J6I1K1_9FIRM</name>
<organism evidence="2 3">
    <name type="scientific">Capillibacterium thermochitinicola</name>
    <dbReference type="NCBI Taxonomy" id="2699427"/>
    <lineage>
        <taxon>Bacteria</taxon>
        <taxon>Bacillati</taxon>
        <taxon>Bacillota</taxon>
        <taxon>Capillibacterium</taxon>
    </lineage>
</organism>
<dbReference type="InterPro" id="IPR036101">
    <property type="entry name" value="CarD-like/TRCF_RID_sf"/>
</dbReference>
<dbReference type="SMART" id="SM01058">
    <property type="entry name" value="CarD_TRCF"/>
    <property type="match status" value="1"/>
</dbReference>
<dbReference type="Pfam" id="PF02559">
    <property type="entry name" value="CarD_TRCF_RID"/>
    <property type="match status" value="1"/>
</dbReference>
<dbReference type="InterPro" id="IPR003711">
    <property type="entry name" value="CarD-like/TRCF_RID"/>
</dbReference>
<dbReference type="Proteomes" id="UP000657177">
    <property type="component" value="Unassembled WGS sequence"/>
</dbReference>
<gene>
    <name evidence="2" type="ORF">G5B42_09430</name>
</gene>
<protein>
    <submittedName>
        <fullName evidence="2">CarD family transcriptional regulator</fullName>
    </submittedName>
</protein>
<dbReference type="InterPro" id="IPR052531">
    <property type="entry name" value="CarD-like_regulator"/>
</dbReference>
<evidence type="ECO:0000313" key="3">
    <source>
        <dbReference type="Proteomes" id="UP000657177"/>
    </source>
</evidence>
<comment type="caution">
    <text evidence="2">The sequence shown here is derived from an EMBL/GenBank/DDBJ whole genome shotgun (WGS) entry which is preliminary data.</text>
</comment>
<dbReference type="PANTHER" id="PTHR38447:SF1">
    <property type="entry name" value="RNA POLYMERASE-BINDING TRANSCRIPTION FACTOR CARD"/>
    <property type="match status" value="1"/>
</dbReference>
<sequence>MFNVGDRIVYPMHGAGVIVGIEQRNVSGTPEDYYIIKLASGEMKVMIPVCNKDLVGLREIISKDEVEKVLEVLRNKEMDMSSNWNRRYRENMEKIKSGNIYDVAEVVSGLSLRDREKGLSTGERKMLENAKNILYSELAMVEDLDEEQVQSMVEECLN</sequence>
<dbReference type="SUPFAM" id="SSF141259">
    <property type="entry name" value="CarD-like"/>
    <property type="match status" value="1"/>
</dbReference>
<reference evidence="2" key="1">
    <citation type="submission" date="2020-06" db="EMBL/GenBank/DDBJ databases">
        <title>Novel chitinolytic bacterium.</title>
        <authorList>
            <person name="Ungkulpasvich U."/>
            <person name="Kosugi A."/>
            <person name="Uke A."/>
        </authorList>
    </citation>
    <scope>NUCLEOTIDE SEQUENCE</scope>
    <source>
        <strain evidence="2">UUS1-1</strain>
    </source>
</reference>
<dbReference type="Pfam" id="PF21095">
    <property type="entry name" value="CarD_C"/>
    <property type="match status" value="1"/>
</dbReference>
<dbReference type="PANTHER" id="PTHR38447">
    <property type="entry name" value="TRANSCRIPTION FACTOR YDEB-RELATED"/>
    <property type="match status" value="1"/>
</dbReference>
<dbReference type="RefSeq" id="WP_181340218.1">
    <property type="nucleotide sequence ID" value="NZ_JAAKDE010000019.1"/>
</dbReference>
<dbReference type="InterPro" id="IPR048792">
    <property type="entry name" value="CarD_C"/>
</dbReference>
<keyword evidence="3" id="KW-1185">Reference proteome</keyword>
<evidence type="ECO:0000313" key="2">
    <source>
        <dbReference type="EMBL" id="MBA2133751.1"/>
    </source>
</evidence>
<dbReference type="InterPro" id="IPR042215">
    <property type="entry name" value="CarD-like_C"/>
</dbReference>
<evidence type="ECO:0000259" key="1">
    <source>
        <dbReference type="SMART" id="SM01058"/>
    </source>
</evidence>
<dbReference type="GO" id="GO:0009303">
    <property type="term" value="P:rRNA transcription"/>
    <property type="evidence" value="ECO:0007669"/>
    <property type="project" value="TreeGrafter"/>
</dbReference>
<dbReference type="AlphaFoldDB" id="A0A8J6I1K1"/>